<evidence type="ECO:0000256" key="1">
    <source>
        <dbReference type="SAM" id="Phobius"/>
    </source>
</evidence>
<proteinExistence type="predicted"/>
<gene>
    <name evidence="2" type="ORF">FCN74_04010</name>
</gene>
<name>A0A4U5TUH1_9FLAO</name>
<keyword evidence="3" id="KW-1185">Reference proteome</keyword>
<feature type="transmembrane region" description="Helical" evidence="1">
    <location>
        <begin position="71"/>
        <end position="92"/>
    </location>
</feature>
<sequence>MTLNKLTKTILICFGVLVGLLVLWLYFNINPSGQLFIPKCPFHSITGLHCPGCGSQRALHDFLHGRILDGFQHNFLIGMGLLVLLYKIFLWIRAYFYPQKSNNLLYNPKTAWLILILIIAFWILRNLPFSPFNILAP</sequence>
<protein>
    <submittedName>
        <fullName evidence="2">DUF2752 domain-containing protein</fullName>
    </submittedName>
</protein>
<dbReference type="Proteomes" id="UP000306552">
    <property type="component" value="Unassembled WGS sequence"/>
</dbReference>
<evidence type="ECO:0000313" key="2">
    <source>
        <dbReference type="EMBL" id="TKS57591.1"/>
    </source>
</evidence>
<dbReference type="RefSeq" id="WP_138931291.1">
    <property type="nucleotide sequence ID" value="NZ_SWMU01000001.1"/>
</dbReference>
<keyword evidence="1" id="KW-1133">Transmembrane helix</keyword>
<feature type="transmembrane region" description="Helical" evidence="1">
    <location>
        <begin position="9"/>
        <end position="27"/>
    </location>
</feature>
<organism evidence="2 3">
    <name type="scientific">Mesohalobacter halotolerans</name>
    <dbReference type="NCBI Taxonomy" id="1883405"/>
    <lineage>
        <taxon>Bacteria</taxon>
        <taxon>Pseudomonadati</taxon>
        <taxon>Bacteroidota</taxon>
        <taxon>Flavobacteriia</taxon>
        <taxon>Flavobacteriales</taxon>
        <taxon>Flavobacteriaceae</taxon>
        <taxon>Mesohalobacter</taxon>
    </lineage>
</organism>
<keyword evidence="1" id="KW-0472">Membrane</keyword>
<dbReference type="AlphaFoldDB" id="A0A4U5TUH1"/>
<comment type="caution">
    <text evidence="2">The sequence shown here is derived from an EMBL/GenBank/DDBJ whole genome shotgun (WGS) entry which is preliminary data.</text>
</comment>
<evidence type="ECO:0000313" key="3">
    <source>
        <dbReference type="Proteomes" id="UP000306552"/>
    </source>
</evidence>
<keyword evidence="1" id="KW-0812">Transmembrane</keyword>
<dbReference type="InterPro" id="IPR021215">
    <property type="entry name" value="DUF2752"/>
</dbReference>
<dbReference type="Pfam" id="PF10825">
    <property type="entry name" value="DUF2752"/>
    <property type="match status" value="1"/>
</dbReference>
<dbReference type="OrthoDB" id="9815897at2"/>
<feature type="transmembrane region" description="Helical" evidence="1">
    <location>
        <begin position="104"/>
        <end position="124"/>
    </location>
</feature>
<accession>A0A4U5TUH1</accession>
<reference evidence="2 3" key="1">
    <citation type="submission" date="2019-04" db="EMBL/GenBank/DDBJ databases">
        <title>Psychroflexus halotolerans sp. nov., isolated from a marine solar saltern.</title>
        <authorList>
            <person name="Feng X."/>
        </authorList>
    </citation>
    <scope>NUCLEOTIDE SEQUENCE [LARGE SCALE GENOMIC DNA]</scope>
    <source>
        <strain evidence="2 3">WDS2C27</strain>
    </source>
</reference>
<dbReference type="EMBL" id="SWMU01000001">
    <property type="protein sequence ID" value="TKS57591.1"/>
    <property type="molecule type" value="Genomic_DNA"/>
</dbReference>